<organism evidence="1 2">
    <name type="scientific">Funneliformis mosseae</name>
    <name type="common">Endomycorrhizal fungus</name>
    <name type="synonym">Glomus mosseae</name>
    <dbReference type="NCBI Taxonomy" id="27381"/>
    <lineage>
        <taxon>Eukaryota</taxon>
        <taxon>Fungi</taxon>
        <taxon>Fungi incertae sedis</taxon>
        <taxon>Mucoromycota</taxon>
        <taxon>Glomeromycotina</taxon>
        <taxon>Glomeromycetes</taxon>
        <taxon>Glomerales</taxon>
        <taxon>Glomeraceae</taxon>
        <taxon>Funneliformis</taxon>
    </lineage>
</organism>
<reference evidence="1" key="1">
    <citation type="submission" date="2021-06" db="EMBL/GenBank/DDBJ databases">
        <authorList>
            <person name="Kallberg Y."/>
            <person name="Tangrot J."/>
            <person name="Rosling A."/>
        </authorList>
    </citation>
    <scope>NUCLEOTIDE SEQUENCE</scope>
    <source>
        <strain evidence="1">87-6 pot B 2015</strain>
    </source>
</reference>
<proteinExistence type="predicted"/>
<accession>A0A9N9F1Z4</accession>
<dbReference type="Gene3D" id="3.30.420.40">
    <property type="match status" value="2"/>
</dbReference>
<comment type="caution">
    <text evidence="1">The sequence shown here is derived from an EMBL/GenBank/DDBJ whole genome shotgun (WGS) entry which is preliminary data.</text>
</comment>
<dbReference type="AlphaFoldDB" id="A0A9N9F1Z4"/>
<protein>
    <submittedName>
        <fullName evidence="1">9394_t:CDS:1</fullName>
    </submittedName>
</protein>
<dbReference type="PANTHER" id="PTHR14187:SF5">
    <property type="entry name" value="HEAT SHOCK 70 KDA PROTEIN 12A"/>
    <property type="match status" value="1"/>
</dbReference>
<evidence type="ECO:0000313" key="1">
    <source>
        <dbReference type="EMBL" id="CAG8504961.1"/>
    </source>
</evidence>
<gene>
    <name evidence="1" type="ORF">FMOSSE_LOCUS4236</name>
</gene>
<dbReference type="CDD" id="cd10229">
    <property type="entry name" value="ASKHA_NBD_HSP70_HSPA12"/>
    <property type="match status" value="1"/>
</dbReference>
<sequence>MSSSKNDIRVVVGIDFGTTYSGYAYAHKSSPNEISAEDKWSGFPDYKTPTVIKYEDESYTNVKSWGFKAFADRPKKKKNADQSIPIELFKLFLFKNSSMEKPYLPENLDYKNVITDYLKELCKMVKESVNSHWHNLEFYTKVLIVLTIPAEFDDDAIAIMRECAFHAGLVNEKNSRNLIFTTEPEAAAVYCLNSLEKVHNLKPGDSFMVVDCGGGTVDLTRHELLQNSRLSEITERSGKNCGSSFIDKKFIEFIGTKLGKSVELLKKKHYSSIQYMVQEFCRRVKIPFTGHKNEFQRYEIDLEDYHLLKEIVEGKEKRLLEKDDWLIYVEFNDVKTMFDPIVGDIITLIKDQLKKNDKKCSAIMLVGGFGESKYLQDRIRKEFNKTVPNISVPTQPIIAVVKGAVQFGLQVEIVANRVLTRTYGTDIARRSLPNDPPSQKLPNGYTIIFEALARRGKQISPNDKVIKQFKPYSLTQPNIGFDMYVTKEHDAKFCDDPGVSLLRDWEIKLPEIDNYDDDTTILLTLTFGMIEITATAENQNTGEKYQVKLKYE</sequence>
<keyword evidence="2" id="KW-1185">Reference proteome</keyword>
<dbReference type="PANTHER" id="PTHR14187">
    <property type="entry name" value="ALPHA KINASE/ELONGATION FACTOR 2 KINASE"/>
    <property type="match status" value="1"/>
</dbReference>
<evidence type="ECO:0000313" key="2">
    <source>
        <dbReference type="Proteomes" id="UP000789375"/>
    </source>
</evidence>
<name>A0A9N9F1Z4_FUNMO</name>
<dbReference type="Proteomes" id="UP000789375">
    <property type="component" value="Unassembled WGS sequence"/>
</dbReference>
<dbReference type="EMBL" id="CAJVPP010000699">
    <property type="protein sequence ID" value="CAG8504961.1"/>
    <property type="molecule type" value="Genomic_DNA"/>
</dbReference>
<dbReference type="SUPFAM" id="SSF53067">
    <property type="entry name" value="Actin-like ATPase domain"/>
    <property type="match status" value="2"/>
</dbReference>
<dbReference type="Gene3D" id="3.90.640.10">
    <property type="entry name" value="Actin, Chain A, domain 4"/>
    <property type="match status" value="1"/>
</dbReference>
<dbReference type="InterPro" id="IPR043129">
    <property type="entry name" value="ATPase_NBD"/>
</dbReference>